<dbReference type="PANTHER" id="PTHR33478">
    <property type="entry name" value="EXTRACELLULAR METALLOPROTEINASE MEP"/>
    <property type="match status" value="1"/>
</dbReference>
<dbReference type="GO" id="GO:0004222">
    <property type="term" value="F:metalloendopeptidase activity"/>
    <property type="evidence" value="ECO:0007669"/>
    <property type="project" value="InterPro"/>
</dbReference>
<dbReference type="InterPro" id="IPR011096">
    <property type="entry name" value="FTP_domain"/>
</dbReference>
<feature type="binding site" evidence="12">
    <location>
        <position position="404"/>
    </location>
    <ligand>
        <name>Zn(2+)</name>
        <dbReference type="ChEBI" id="CHEBI:29105"/>
        <note>catalytic</note>
    </ligand>
</feature>
<dbReference type="GO" id="GO:0008270">
    <property type="term" value="F:zinc ion binding"/>
    <property type="evidence" value="ECO:0007669"/>
    <property type="project" value="InterPro"/>
</dbReference>
<evidence type="ECO:0000256" key="3">
    <source>
        <dbReference type="ARBA" id="ARBA00022525"/>
    </source>
</evidence>
<evidence type="ECO:0000313" key="16">
    <source>
        <dbReference type="EMBL" id="ORZ30972.1"/>
    </source>
</evidence>
<evidence type="ECO:0000256" key="10">
    <source>
        <dbReference type="ARBA" id="ARBA00023145"/>
    </source>
</evidence>
<dbReference type="InterPro" id="IPR001842">
    <property type="entry name" value="Peptidase_M36"/>
</dbReference>
<dbReference type="Gene3D" id="1.10.390.10">
    <property type="entry name" value="Neutral Protease Domain 2"/>
    <property type="match status" value="1"/>
</dbReference>
<comment type="similarity">
    <text evidence="2 13">Belongs to the peptidase M36 family.</text>
</comment>
<feature type="binding site" evidence="12">
    <location>
        <position position="408"/>
    </location>
    <ligand>
        <name>Zn(2+)</name>
        <dbReference type="ChEBI" id="CHEBI:29105"/>
        <note>catalytic</note>
    </ligand>
</feature>
<dbReference type="Proteomes" id="UP000193411">
    <property type="component" value="Unassembled WGS sequence"/>
</dbReference>
<keyword evidence="3 13" id="KW-0964">Secreted</keyword>
<evidence type="ECO:0000259" key="15">
    <source>
        <dbReference type="Pfam" id="PF07504"/>
    </source>
</evidence>
<keyword evidence="8 12" id="KW-0862">Zinc</keyword>
<keyword evidence="17" id="KW-1185">Reference proteome</keyword>
<evidence type="ECO:0000256" key="9">
    <source>
        <dbReference type="ARBA" id="ARBA00023049"/>
    </source>
</evidence>
<name>A0A1Y2HD35_9FUNG</name>
<dbReference type="PRINTS" id="PR00999">
    <property type="entry name" value="FUNGALYSIN"/>
</dbReference>
<keyword evidence="5 12" id="KW-0479">Metal-binding</keyword>
<dbReference type="AlphaFoldDB" id="A0A1Y2HD35"/>
<evidence type="ECO:0000256" key="4">
    <source>
        <dbReference type="ARBA" id="ARBA00022670"/>
    </source>
</evidence>
<feature type="region of interest" description="Disordered" evidence="14">
    <location>
        <begin position="237"/>
        <end position="277"/>
    </location>
</feature>
<dbReference type="GO" id="GO:0006508">
    <property type="term" value="P:proteolysis"/>
    <property type="evidence" value="ECO:0007669"/>
    <property type="project" value="UniProtKB-KW"/>
</dbReference>
<comment type="subcellular location">
    <subcellularLocation>
        <location evidence="1 13">Secreted</location>
    </subcellularLocation>
</comment>
<evidence type="ECO:0000256" key="5">
    <source>
        <dbReference type="ARBA" id="ARBA00022723"/>
    </source>
</evidence>
<evidence type="ECO:0000256" key="13">
    <source>
        <dbReference type="RuleBase" id="RU364017"/>
    </source>
</evidence>
<evidence type="ECO:0000313" key="17">
    <source>
        <dbReference type="Proteomes" id="UP000193411"/>
    </source>
</evidence>
<feature type="binding site" evidence="12">
    <location>
        <position position="434"/>
    </location>
    <ligand>
        <name>Zn(2+)</name>
        <dbReference type="ChEBI" id="CHEBI:29105"/>
        <note>catalytic</note>
    </ligand>
</feature>
<organism evidence="16 17">
    <name type="scientific">Catenaria anguillulae PL171</name>
    <dbReference type="NCBI Taxonomy" id="765915"/>
    <lineage>
        <taxon>Eukaryota</taxon>
        <taxon>Fungi</taxon>
        <taxon>Fungi incertae sedis</taxon>
        <taxon>Blastocladiomycota</taxon>
        <taxon>Blastocladiomycetes</taxon>
        <taxon>Blastocladiales</taxon>
        <taxon>Catenariaceae</taxon>
        <taxon>Catenaria</taxon>
    </lineage>
</organism>
<feature type="active site" evidence="11">
    <location>
        <position position="405"/>
    </location>
</feature>
<keyword evidence="4 13" id="KW-0645">Protease</keyword>
<evidence type="ECO:0000256" key="8">
    <source>
        <dbReference type="ARBA" id="ARBA00022833"/>
    </source>
</evidence>
<evidence type="ECO:0000256" key="2">
    <source>
        <dbReference type="ARBA" id="ARBA00006006"/>
    </source>
</evidence>
<dbReference type="GO" id="GO:0005615">
    <property type="term" value="C:extracellular space"/>
    <property type="evidence" value="ECO:0007669"/>
    <property type="project" value="InterPro"/>
</dbReference>
<evidence type="ECO:0000256" key="11">
    <source>
        <dbReference type="PIRSR" id="PIRSR601842-1"/>
    </source>
</evidence>
<keyword evidence="7 13" id="KW-0378">Hydrolase</keyword>
<evidence type="ECO:0000256" key="6">
    <source>
        <dbReference type="ARBA" id="ARBA00022729"/>
    </source>
</evidence>
<dbReference type="Pfam" id="PF02128">
    <property type="entry name" value="Peptidase_M36"/>
    <property type="match status" value="1"/>
</dbReference>
<comment type="caution">
    <text evidence="16">The sequence shown here is derived from an EMBL/GenBank/DDBJ whole genome shotgun (WGS) entry which is preliminary data.</text>
</comment>
<evidence type="ECO:0000256" key="14">
    <source>
        <dbReference type="SAM" id="MobiDB-lite"/>
    </source>
</evidence>
<dbReference type="EC" id="3.4.24.-" evidence="13"/>
<sequence>MYTGPALAGGLPHAAAPTAHLIKRQAGADAVARAFLAEKLRLQPNEFKQQDAFTDEHNGVTHVHFMQVVRGTEVTNGIASVSVDKQGNVIAFSETFAGKTAVASLAERKSKLDPAVAVAKVADHLRGELKMAIPNSAATNLSTNPDDKDAEVVWVKGASFAEDRIWTKPRLLVANPDEGNESLQWVVDVRVKTAENWFNAQVSNAPETAKVIGLVDWTSAALYRVFPSVGFASDPGEGQAALVQDPEDTQRASPRGWVAQQSTSGNNIIAQESGRTRENPLAQGSIDPQLNKLAFNFRADPNSGNPKAALDASLTNAFYASNLMHDILFLYGFNEQSGNFQNDNFGRGGQAGDAVVVNVQDDSSLNNANMRTPPDGQPGVMNAFLFDASGKLTDGAMSNDIIFHEYTHGMVSRLTGGGSNPNCLSGREAGGMNEGWADIVAVMLKQRAGATRDTNAAIAVFNMGKASGIRRFPYSTSTSTNPLTYRELPQQRIVHQLGEIWASMLFEAYWNMVDKHGFSADWRLTPATAERGAKLGGNVLFMQLLVDGMKLQGCNPTFRQARDAILLADRQNNQGQNQCELWRGFAKRGLGLNAGTEGQADFSVPPECSANRRMVKF</sequence>
<keyword evidence="10 13" id="KW-0865">Zymogen</keyword>
<dbReference type="EMBL" id="MCFL01000071">
    <property type="protein sequence ID" value="ORZ30972.1"/>
    <property type="molecule type" value="Genomic_DNA"/>
</dbReference>
<dbReference type="InterPro" id="IPR050371">
    <property type="entry name" value="Fungal_virulence_M36"/>
</dbReference>
<protein>
    <recommendedName>
        <fullName evidence="13">Extracellular metalloproteinase</fullName>
        <ecNumber evidence="13">3.4.24.-</ecNumber>
    </recommendedName>
    <alternativeName>
        <fullName evidence="13">Fungalysin</fullName>
    </alternativeName>
</protein>
<keyword evidence="6" id="KW-0732">Signal</keyword>
<evidence type="ECO:0000256" key="12">
    <source>
        <dbReference type="PIRSR" id="PIRSR601842-2"/>
    </source>
</evidence>
<reference evidence="16 17" key="1">
    <citation type="submission" date="2016-07" db="EMBL/GenBank/DDBJ databases">
        <title>Pervasive Adenine N6-methylation of Active Genes in Fungi.</title>
        <authorList>
            <consortium name="DOE Joint Genome Institute"/>
            <person name="Mondo S.J."/>
            <person name="Dannebaum R.O."/>
            <person name="Kuo R.C."/>
            <person name="Labutti K."/>
            <person name="Haridas S."/>
            <person name="Kuo A."/>
            <person name="Salamov A."/>
            <person name="Ahrendt S.R."/>
            <person name="Lipzen A."/>
            <person name="Sullivan W."/>
            <person name="Andreopoulos W.B."/>
            <person name="Clum A."/>
            <person name="Lindquist E."/>
            <person name="Daum C."/>
            <person name="Ramamoorthy G.K."/>
            <person name="Gryganskyi A."/>
            <person name="Culley D."/>
            <person name="Magnuson J.K."/>
            <person name="James T.Y."/>
            <person name="O'Malley M.A."/>
            <person name="Stajich J.E."/>
            <person name="Spatafora J.W."/>
            <person name="Visel A."/>
            <person name="Grigoriev I.V."/>
        </authorList>
    </citation>
    <scope>NUCLEOTIDE SEQUENCE [LARGE SCALE GENOMIC DNA]</scope>
    <source>
        <strain evidence="16 17">PL171</strain>
    </source>
</reference>
<dbReference type="Gene3D" id="3.10.170.10">
    <property type="match status" value="1"/>
</dbReference>
<comment type="cofactor">
    <cofactor evidence="12">
        <name>Zn(2+)</name>
        <dbReference type="ChEBI" id="CHEBI:29105"/>
    </cofactor>
    <text evidence="12">Binds 1 zinc ion per subunit.</text>
</comment>
<dbReference type="InterPro" id="IPR027268">
    <property type="entry name" value="Peptidase_M4/M1_CTD_sf"/>
</dbReference>
<evidence type="ECO:0000256" key="7">
    <source>
        <dbReference type="ARBA" id="ARBA00022801"/>
    </source>
</evidence>
<dbReference type="SUPFAM" id="SSF55486">
    <property type="entry name" value="Metalloproteases ('zincins'), catalytic domain"/>
    <property type="match status" value="1"/>
</dbReference>
<gene>
    <name evidence="16" type="ORF">BCR44DRAFT_122537</name>
</gene>
<dbReference type="Pfam" id="PF07504">
    <property type="entry name" value="FTP"/>
    <property type="match status" value="1"/>
</dbReference>
<evidence type="ECO:0000256" key="1">
    <source>
        <dbReference type="ARBA" id="ARBA00004613"/>
    </source>
</evidence>
<proteinExistence type="inferred from homology"/>
<feature type="domain" description="FTP" evidence="15">
    <location>
        <begin position="45"/>
        <end position="95"/>
    </location>
</feature>
<dbReference type="PANTHER" id="PTHR33478:SF1">
    <property type="entry name" value="EXTRACELLULAR METALLOPROTEINASE MEP"/>
    <property type="match status" value="1"/>
</dbReference>
<accession>A0A1Y2HD35</accession>
<dbReference type="OrthoDB" id="3227768at2759"/>
<dbReference type="CDD" id="cd09596">
    <property type="entry name" value="M36"/>
    <property type="match status" value="1"/>
</dbReference>
<feature type="compositionally biased region" description="Polar residues" evidence="14">
    <location>
        <begin position="259"/>
        <end position="270"/>
    </location>
</feature>
<keyword evidence="9 13" id="KW-0482">Metalloprotease</keyword>